<dbReference type="AlphaFoldDB" id="A0AAD2CTV8"/>
<accession>A0AAD2CTV8</accession>
<name>A0AAD2CTV8_9STRA</name>
<protein>
    <recommendedName>
        <fullName evidence="2">DUF6824 domain-containing protein</fullName>
    </recommendedName>
</protein>
<evidence type="ECO:0000256" key="1">
    <source>
        <dbReference type="SAM" id="MobiDB-lite"/>
    </source>
</evidence>
<evidence type="ECO:0000313" key="3">
    <source>
        <dbReference type="EMBL" id="CAJ1936249.1"/>
    </source>
</evidence>
<feature type="compositionally biased region" description="Polar residues" evidence="1">
    <location>
        <begin position="183"/>
        <end position="198"/>
    </location>
</feature>
<keyword evidence="4" id="KW-1185">Reference proteome</keyword>
<gene>
    <name evidence="3" type="ORF">CYCCA115_LOCUS5097</name>
</gene>
<sequence>MSSSNNGEATRSISKAIPLHMIGPYDIICGRSSDAYNNIGNRRFRITVRMFQKKYQDLDGRGQRKDFINDLTKIVRNDIGFRFLKEKDGQYFDIGDVEARKKIGHALLDHNMKNRKGADSLKALFSQRFDYKQIPCKLNAKCLPSSLKRKTSSSSLNSTSTSSTSSTASNTTTSSSLSESSSGQSLRNENKNSSKSSDISALESDVCMSLLGLASVGMGVQSTTLQ</sequence>
<reference evidence="3" key="1">
    <citation type="submission" date="2023-08" db="EMBL/GenBank/DDBJ databases">
        <authorList>
            <person name="Audoor S."/>
            <person name="Bilcke G."/>
        </authorList>
    </citation>
    <scope>NUCLEOTIDE SEQUENCE</scope>
</reference>
<dbReference type="InterPro" id="IPR049227">
    <property type="entry name" value="DUF6824"/>
</dbReference>
<feature type="compositionally biased region" description="Low complexity" evidence="1">
    <location>
        <begin position="152"/>
        <end position="182"/>
    </location>
</feature>
<organism evidence="3 4">
    <name type="scientific">Cylindrotheca closterium</name>
    <dbReference type="NCBI Taxonomy" id="2856"/>
    <lineage>
        <taxon>Eukaryota</taxon>
        <taxon>Sar</taxon>
        <taxon>Stramenopiles</taxon>
        <taxon>Ochrophyta</taxon>
        <taxon>Bacillariophyta</taxon>
        <taxon>Bacillariophyceae</taxon>
        <taxon>Bacillariophycidae</taxon>
        <taxon>Bacillariales</taxon>
        <taxon>Bacillariaceae</taxon>
        <taxon>Cylindrotheca</taxon>
    </lineage>
</organism>
<dbReference type="Pfam" id="PF20710">
    <property type="entry name" value="DUF6824"/>
    <property type="match status" value="1"/>
</dbReference>
<evidence type="ECO:0000313" key="4">
    <source>
        <dbReference type="Proteomes" id="UP001295423"/>
    </source>
</evidence>
<evidence type="ECO:0000259" key="2">
    <source>
        <dbReference type="Pfam" id="PF20710"/>
    </source>
</evidence>
<feature type="domain" description="DUF6824" evidence="2">
    <location>
        <begin position="26"/>
        <end position="107"/>
    </location>
</feature>
<dbReference type="Proteomes" id="UP001295423">
    <property type="component" value="Unassembled WGS sequence"/>
</dbReference>
<dbReference type="EMBL" id="CAKOGP040000557">
    <property type="protein sequence ID" value="CAJ1936249.1"/>
    <property type="molecule type" value="Genomic_DNA"/>
</dbReference>
<comment type="caution">
    <text evidence="3">The sequence shown here is derived from an EMBL/GenBank/DDBJ whole genome shotgun (WGS) entry which is preliminary data.</text>
</comment>
<proteinExistence type="predicted"/>
<feature type="region of interest" description="Disordered" evidence="1">
    <location>
        <begin position="148"/>
        <end position="198"/>
    </location>
</feature>